<evidence type="ECO:0000313" key="5">
    <source>
        <dbReference type="EMBL" id="GID53175.1"/>
    </source>
</evidence>
<dbReference type="InterPro" id="IPR000792">
    <property type="entry name" value="Tscrpt_reg_LuxR_C"/>
</dbReference>
<dbReference type="InterPro" id="IPR016032">
    <property type="entry name" value="Sig_transdc_resp-reg_C-effctor"/>
</dbReference>
<evidence type="ECO:0000256" key="1">
    <source>
        <dbReference type="ARBA" id="ARBA00023015"/>
    </source>
</evidence>
<dbReference type="Gene3D" id="1.10.10.10">
    <property type="entry name" value="Winged helix-like DNA-binding domain superfamily/Winged helix DNA-binding domain"/>
    <property type="match status" value="1"/>
</dbReference>
<dbReference type="PROSITE" id="PS50043">
    <property type="entry name" value="HTH_LUXR_2"/>
    <property type="match status" value="1"/>
</dbReference>
<dbReference type="SUPFAM" id="SSF46894">
    <property type="entry name" value="C-terminal effector domain of the bipartite response regulators"/>
    <property type="match status" value="1"/>
</dbReference>
<keyword evidence="6" id="KW-1185">Reference proteome</keyword>
<feature type="domain" description="HTH luxR-type" evidence="4">
    <location>
        <begin position="270"/>
        <end position="335"/>
    </location>
</feature>
<name>A0ABQ3X453_9ACTN</name>
<evidence type="ECO:0000256" key="3">
    <source>
        <dbReference type="ARBA" id="ARBA00023163"/>
    </source>
</evidence>
<sequence length="341" mass="36547">MAQVIPLIGRDREMRFCAGLLDWVSPARPAVLLVEGPPDSGRARLLREVAALGRRAGATVTAEPGRVALVRESALLVVTTAPMPAGTHRLSLEPLPPAEIRRLLAVALPGVRAGARLLDLTRVAAGRPGAVVRLLAGLREEGLLRIVDGAAVPDPVRLPHRFRARLAGRFAALSPAARHLVQAASTLRSPFPPARLGALLGGTVIGLLPAIEEAFEAGFLVAAGDTIAFCHELVRPVIEESLPGAVVAALHPERARRERPVRIIDPRAGADANWSALSDREMQIADLVGLALTNRQIASRVGRSPHTVNFHLRQIFRKLGVCSRVELVSLLRRREDRGQTA</sequence>
<proteinExistence type="predicted"/>
<dbReference type="Pfam" id="PF00196">
    <property type="entry name" value="GerE"/>
    <property type="match status" value="1"/>
</dbReference>
<organism evidence="5 6">
    <name type="scientific">Actinoplanes couchii</name>
    <dbReference type="NCBI Taxonomy" id="403638"/>
    <lineage>
        <taxon>Bacteria</taxon>
        <taxon>Bacillati</taxon>
        <taxon>Actinomycetota</taxon>
        <taxon>Actinomycetes</taxon>
        <taxon>Micromonosporales</taxon>
        <taxon>Micromonosporaceae</taxon>
        <taxon>Actinoplanes</taxon>
    </lineage>
</organism>
<accession>A0ABQ3X453</accession>
<dbReference type="Proteomes" id="UP000612282">
    <property type="component" value="Unassembled WGS sequence"/>
</dbReference>
<dbReference type="InterPro" id="IPR036388">
    <property type="entry name" value="WH-like_DNA-bd_sf"/>
</dbReference>
<dbReference type="PRINTS" id="PR00038">
    <property type="entry name" value="HTHLUXR"/>
</dbReference>
<evidence type="ECO:0000313" key="6">
    <source>
        <dbReference type="Proteomes" id="UP000612282"/>
    </source>
</evidence>
<dbReference type="PANTHER" id="PTHR44688:SF16">
    <property type="entry name" value="DNA-BINDING TRANSCRIPTIONAL ACTIVATOR DEVR_DOSR"/>
    <property type="match status" value="1"/>
</dbReference>
<comment type="caution">
    <text evidence="5">The sequence shown here is derived from an EMBL/GenBank/DDBJ whole genome shotgun (WGS) entry which is preliminary data.</text>
</comment>
<dbReference type="PANTHER" id="PTHR44688">
    <property type="entry name" value="DNA-BINDING TRANSCRIPTIONAL ACTIVATOR DEVR_DOSR"/>
    <property type="match status" value="1"/>
</dbReference>
<protein>
    <recommendedName>
        <fullName evidence="4">HTH luxR-type domain-containing protein</fullName>
    </recommendedName>
</protein>
<evidence type="ECO:0000256" key="2">
    <source>
        <dbReference type="ARBA" id="ARBA00023125"/>
    </source>
</evidence>
<evidence type="ECO:0000259" key="4">
    <source>
        <dbReference type="PROSITE" id="PS50043"/>
    </source>
</evidence>
<dbReference type="RefSeq" id="WP_203794089.1">
    <property type="nucleotide sequence ID" value="NZ_BAAAQE010000076.1"/>
</dbReference>
<keyword evidence="3" id="KW-0804">Transcription</keyword>
<keyword evidence="2" id="KW-0238">DNA-binding</keyword>
<dbReference type="SMART" id="SM00421">
    <property type="entry name" value="HTH_LUXR"/>
    <property type="match status" value="1"/>
</dbReference>
<keyword evidence="1" id="KW-0805">Transcription regulation</keyword>
<gene>
    <name evidence="5" type="ORF">Aco03nite_015790</name>
</gene>
<dbReference type="CDD" id="cd06170">
    <property type="entry name" value="LuxR_C_like"/>
    <property type="match status" value="1"/>
</dbReference>
<reference evidence="5 6" key="1">
    <citation type="submission" date="2021-01" db="EMBL/GenBank/DDBJ databases">
        <title>Whole genome shotgun sequence of Actinoplanes couchii NBRC 106145.</title>
        <authorList>
            <person name="Komaki H."/>
            <person name="Tamura T."/>
        </authorList>
    </citation>
    <scope>NUCLEOTIDE SEQUENCE [LARGE SCALE GENOMIC DNA]</scope>
    <source>
        <strain evidence="5 6">NBRC 106145</strain>
    </source>
</reference>
<dbReference type="EMBL" id="BOMG01000026">
    <property type="protein sequence ID" value="GID53175.1"/>
    <property type="molecule type" value="Genomic_DNA"/>
</dbReference>